<evidence type="ECO:0000313" key="1">
    <source>
        <dbReference type="EMBL" id="QBN20112.1"/>
    </source>
</evidence>
<dbReference type="Proteomes" id="UP000291124">
    <property type="component" value="Chromosome"/>
</dbReference>
<dbReference type="RefSeq" id="WP_133277614.1">
    <property type="nucleotide sequence ID" value="NZ_CP037933.1"/>
</dbReference>
<protein>
    <recommendedName>
        <fullName evidence="3">Collagen-like protein</fullName>
    </recommendedName>
</protein>
<evidence type="ECO:0000313" key="2">
    <source>
        <dbReference type="Proteomes" id="UP000291124"/>
    </source>
</evidence>
<evidence type="ECO:0008006" key="3">
    <source>
        <dbReference type="Google" id="ProtNLM"/>
    </source>
</evidence>
<name>A0A4V1AH30_9FLAO</name>
<dbReference type="OrthoDB" id="1524444at2"/>
<dbReference type="KEGG" id="fnk:E1750_15330"/>
<gene>
    <name evidence="1" type="ORF">E1750_15330</name>
</gene>
<dbReference type="AlphaFoldDB" id="A0A4V1AH30"/>
<proteinExistence type="predicted"/>
<accession>A0A4V1AH30</accession>
<reference evidence="2" key="1">
    <citation type="submission" date="2019-03" db="EMBL/GenBank/DDBJ databases">
        <title>Flavobacterium sp.</title>
        <authorList>
            <person name="Kim H."/>
        </authorList>
    </citation>
    <scope>NUCLEOTIDE SEQUENCE [LARGE SCALE GENOMIC DNA]</scope>
    <source>
        <strain evidence="2">GS13</strain>
    </source>
</reference>
<keyword evidence="2" id="KW-1185">Reference proteome</keyword>
<sequence length="170" mass="18978">MKKLITLLAVIGMFAFQGCTGPEGPPGPPGQDGLIAEVFELKNINFSYNATDGYNIYQKLTPAIYDSDVILIYRLSGTINSSTPIWQLIPRTLYVPQGELDYDFDFSKEDFTIFAGGTYNLSLTPQYLNNQTFRIVILPGSFSSTLNVSNYAEVMSALNFKENDIQKINF</sequence>
<dbReference type="PROSITE" id="PS51257">
    <property type="entry name" value="PROKAR_LIPOPROTEIN"/>
    <property type="match status" value="1"/>
</dbReference>
<dbReference type="EMBL" id="CP037933">
    <property type="protein sequence ID" value="QBN20112.1"/>
    <property type="molecule type" value="Genomic_DNA"/>
</dbReference>
<organism evidence="1 2">
    <name type="scientific">Flavobacterium nackdongense</name>
    <dbReference type="NCBI Taxonomy" id="2547394"/>
    <lineage>
        <taxon>Bacteria</taxon>
        <taxon>Pseudomonadati</taxon>
        <taxon>Bacteroidota</taxon>
        <taxon>Flavobacteriia</taxon>
        <taxon>Flavobacteriales</taxon>
        <taxon>Flavobacteriaceae</taxon>
        <taxon>Flavobacterium</taxon>
    </lineage>
</organism>